<proteinExistence type="predicted"/>
<dbReference type="PANTHER" id="PTHR45757">
    <property type="entry name" value="PROTEIN CBG23364-RELATED"/>
    <property type="match status" value="1"/>
</dbReference>
<feature type="transmembrane region" description="Helical" evidence="3">
    <location>
        <begin position="170"/>
        <end position="189"/>
    </location>
</feature>
<keyword evidence="3" id="KW-0472">Membrane</keyword>
<keyword evidence="3" id="KW-0812">Transmembrane</keyword>
<feature type="transmembrane region" description="Helical" evidence="3">
    <location>
        <begin position="195"/>
        <end position="217"/>
    </location>
</feature>
<accession>A0A0N5A0I4</accession>
<feature type="region of interest" description="Disordered" evidence="2">
    <location>
        <begin position="1"/>
        <end position="38"/>
    </location>
</feature>
<protein>
    <submittedName>
        <fullName evidence="6">MFS domain-containing protein</fullName>
    </submittedName>
</protein>
<evidence type="ECO:0000256" key="2">
    <source>
        <dbReference type="SAM" id="MobiDB-lite"/>
    </source>
</evidence>
<dbReference type="STRING" id="131310.A0A0N5A0I4"/>
<evidence type="ECO:0000256" key="3">
    <source>
        <dbReference type="SAM" id="Phobius"/>
    </source>
</evidence>
<feature type="transmembrane region" description="Helical" evidence="3">
    <location>
        <begin position="261"/>
        <end position="281"/>
    </location>
</feature>
<dbReference type="WBParaSite" id="PTRK_0001493100.1">
    <property type="protein sequence ID" value="PTRK_0001493100.1"/>
    <property type="gene ID" value="PTRK_0001493100"/>
</dbReference>
<evidence type="ECO:0000256" key="1">
    <source>
        <dbReference type="ARBA" id="ARBA00004141"/>
    </source>
</evidence>
<evidence type="ECO:0000313" key="5">
    <source>
        <dbReference type="Proteomes" id="UP000038045"/>
    </source>
</evidence>
<feature type="transmembrane region" description="Helical" evidence="3">
    <location>
        <begin position="81"/>
        <end position="111"/>
    </location>
</feature>
<feature type="transmembrane region" description="Helical" evidence="3">
    <location>
        <begin position="420"/>
        <end position="443"/>
    </location>
</feature>
<feature type="transmembrane region" description="Helical" evidence="3">
    <location>
        <begin position="455"/>
        <end position="479"/>
    </location>
</feature>
<organism evidence="5 6">
    <name type="scientific">Parastrongyloides trichosuri</name>
    <name type="common">Possum-specific nematode worm</name>
    <dbReference type="NCBI Taxonomy" id="131310"/>
    <lineage>
        <taxon>Eukaryota</taxon>
        <taxon>Metazoa</taxon>
        <taxon>Ecdysozoa</taxon>
        <taxon>Nematoda</taxon>
        <taxon>Chromadorea</taxon>
        <taxon>Rhabditida</taxon>
        <taxon>Tylenchina</taxon>
        <taxon>Panagrolaimomorpha</taxon>
        <taxon>Strongyloidoidea</taxon>
        <taxon>Strongyloididae</taxon>
        <taxon>Parastrongyloides</taxon>
    </lineage>
</organism>
<dbReference type="InterPro" id="IPR011701">
    <property type="entry name" value="MFS"/>
</dbReference>
<feature type="domain" description="Major facilitator superfamily (MFS) profile" evidence="4">
    <location>
        <begin position="88"/>
        <end position="514"/>
    </location>
</feature>
<feature type="transmembrane region" description="Helical" evidence="3">
    <location>
        <begin position="363"/>
        <end position="383"/>
    </location>
</feature>
<dbReference type="PROSITE" id="PS50850">
    <property type="entry name" value="MFS"/>
    <property type="match status" value="1"/>
</dbReference>
<keyword evidence="3" id="KW-1133">Transmembrane helix</keyword>
<dbReference type="GO" id="GO:0022857">
    <property type="term" value="F:transmembrane transporter activity"/>
    <property type="evidence" value="ECO:0007669"/>
    <property type="project" value="InterPro"/>
</dbReference>
<evidence type="ECO:0000259" key="4">
    <source>
        <dbReference type="PROSITE" id="PS50850"/>
    </source>
</evidence>
<dbReference type="Pfam" id="PF07690">
    <property type="entry name" value="MFS_1"/>
    <property type="match status" value="1"/>
</dbReference>
<feature type="transmembrane region" description="Helical" evidence="3">
    <location>
        <begin position="395"/>
        <end position="414"/>
    </location>
</feature>
<dbReference type="AlphaFoldDB" id="A0A0N5A0I4"/>
<sequence length="549" mass="59613">MGKDTNNVTSSTFTTPTEANMTSVDLNPNVTQESSQNGGIDSIKRRFSSVSMSIQKVFNVNREEGDFTLGCIKVFHTRTRFLIMVLVLLCLASVWSNILAANFAIICMVPVKANDNVTSISNLTEQNGGFLPISLTSNEKSLLTSAVAASALVSNFIVVTLIGNYGIRTIFAFMGILSAISTFAMPWAFEFGYAYILGLRILQGIAFSCNFPVIGAFSSKWTYYKQNGLFVSVLVAYVQLSPSMTLPLSGALCSSSYKWPSVFYVHGVYCALLFIIFGTFYRNSPRKHPYVGDIELRKIAVGKSECSKEDLKKIPYGPILKTAAVWAVWIAAIGNFTAVNMMFLFSPNYLNGVLGFKVNKTGISAALGPIAQFLIKLFAGFTSDKVKCVSESNKLRIYNSIAFVGSCLFLSILAFAPGEYPNVCLVLLGVSAGILGFTTGGFFKAGPLISKHYSHFVTGNVSLGITITMLIVPFMVGGLAPHNDADGWCKVFLATGSVLFITNVCFVIMSSAEPAVWTTDEFSRNASRNKVYSTQATTRREFAPEVTVG</sequence>
<dbReference type="GO" id="GO:0016020">
    <property type="term" value="C:membrane"/>
    <property type="evidence" value="ECO:0007669"/>
    <property type="project" value="UniProtKB-SubCell"/>
</dbReference>
<dbReference type="InterPro" id="IPR036259">
    <property type="entry name" value="MFS_trans_sf"/>
</dbReference>
<reference evidence="6" key="1">
    <citation type="submission" date="2017-02" db="UniProtKB">
        <authorList>
            <consortium name="WormBaseParasite"/>
        </authorList>
    </citation>
    <scope>IDENTIFICATION</scope>
</reference>
<dbReference type="InterPro" id="IPR020846">
    <property type="entry name" value="MFS_dom"/>
</dbReference>
<feature type="transmembrane region" description="Helical" evidence="3">
    <location>
        <begin position="323"/>
        <end position="343"/>
    </location>
</feature>
<dbReference type="Gene3D" id="1.20.1250.20">
    <property type="entry name" value="MFS general substrate transporter like domains"/>
    <property type="match status" value="2"/>
</dbReference>
<dbReference type="Proteomes" id="UP000038045">
    <property type="component" value="Unplaced"/>
</dbReference>
<dbReference type="SUPFAM" id="SSF103473">
    <property type="entry name" value="MFS general substrate transporter"/>
    <property type="match status" value="1"/>
</dbReference>
<feature type="transmembrane region" description="Helical" evidence="3">
    <location>
        <begin position="229"/>
        <end position="249"/>
    </location>
</feature>
<comment type="subcellular location">
    <subcellularLocation>
        <location evidence="1">Membrane</location>
        <topology evidence="1">Multi-pass membrane protein</topology>
    </subcellularLocation>
</comment>
<evidence type="ECO:0000313" key="6">
    <source>
        <dbReference type="WBParaSite" id="PTRK_0001493100.1"/>
    </source>
</evidence>
<feature type="transmembrane region" description="Helical" evidence="3">
    <location>
        <begin position="142"/>
        <end position="163"/>
    </location>
</feature>
<keyword evidence="5" id="KW-1185">Reference proteome</keyword>
<dbReference type="PANTHER" id="PTHR45757:SF23">
    <property type="entry name" value="MAJOR FACILITATOR SUPERFAMILY (MFS) PROFILE DOMAIN-CONTAINING PROTEIN"/>
    <property type="match status" value="1"/>
</dbReference>
<name>A0A0N5A0I4_PARTI</name>
<feature type="transmembrane region" description="Helical" evidence="3">
    <location>
        <begin position="491"/>
        <end position="509"/>
    </location>
</feature>